<evidence type="ECO:0000313" key="8">
    <source>
        <dbReference type="EMBL" id="MDX6032236.1"/>
    </source>
</evidence>
<keyword evidence="6" id="KW-0472">Membrane</keyword>
<protein>
    <recommendedName>
        <fullName evidence="3">diguanylate cyclase</fullName>
        <ecNumber evidence="3">2.7.7.65</ecNumber>
    </recommendedName>
</protein>
<sequence>MKNTHQLKSEKKIFVIVLLVMLVIVNAFTLFIAFSSAKTNIELVTSRVVDVINQDTQNNRSIASDLGAMLQLPDRLLNQNLGIDIKRLIGSLNETQGEREFPVWKADIDMLHRKKFTILRTFWRNFSNANKSRFTTYYTDGDTGYYYMFNGEKAVKIKGSNPHFRITGYIDTTSKMLKNNHGFVIPELFYSNVYEDAITHLPTITIGSPVVINNFSVQSSKMSGIIATDYTRPDLSGLFRDAFTQLNLQHAGYDIGVHSQKGNDVPMNIFPDNTSWLSFALGDIKLMNGFCLSARVHFTELLRIKLSGLIIANMVMLFFFLIFIRSHKRIESMMVKLTTDTLTQALSREGGKIVTDNISNGRNTILVTMDLNDFKVINDTWGHHAGDEALVFFANYLLQSVRQGDYLIRMGGDEFVLLLQHTTLEQARRLMDQRMAELHAFPFEDTSIPLSFSYGISEWQHDFTESFKKADENLYQMKKQRKQKNNESYA</sequence>
<dbReference type="InterPro" id="IPR000160">
    <property type="entry name" value="GGDEF_dom"/>
</dbReference>
<keyword evidence="6" id="KW-1133">Transmembrane helix</keyword>
<dbReference type="Pfam" id="PF00990">
    <property type="entry name" value="GGDEF"/>
    <property type="match status" value="1"/>
</dbReference>
<comment type="pathway">
    <text evidence="2">Purine metabolism; 3',5'-cyclic di-GMP biosynthesis.</text>
</comment>
<keyword evidence="4" id="KW-0342">GTP-binding</keyword>
<feature type="transmembrane region" description="Helical" evidence="6">
    <location>
        <begin position="306"/>
        <end position="324"/>
    </location>
</feature>
<dbReference type="AlphaFoldDB" id="A0AAJ2S0P7"/>
<evidence type="ECO:0000256" key="6">
    <source>
        <dbReference type="SAM" id="Phobius"/>
    </source>
</evidence>
<feature type="transmembrane region" description="Helical" evidence="6">
    <location>
        <begin position="12"/>
        <end position="34"/>
    </location>
</feature>
<name>A0AAJ2S0P7_9ENTR</name>
<dbReference type="CDD" id="cd01949">
    <property type="entry name" value="GGDEF"/>
    <property type="match status" value="1"/>
</dbReference>
<dbReference type="SUPFAM" id="SSF55073">
    <property type="entry name" value="Nucleotide cyclase"/>
    <property type="match status" value="1"/>
</dbReference>
<evidence type="ECO:0000256" key="5">
    <source>
        <dbReference type="ARBA" id="ARBA00034247"/>
    </source>
</evidence>
<dbReference type="InterPro" id="IPR043128">
    <property type="entry name" value="Rev_trsase/Diguanyl_cyclase"/>
</dbReference>
<dbReference type="PROSITE" id="PS50887">
    <property type="entry name" value="GGDEF"/>
    <property type="match status" value="1"/>
</dbReference>
<keyword evidence="4" id="KW-0547">Nucleotide-binding</keyword>
<dbReference type="Proteomes" id="UP001282336">
    <property type="component" value="Unassembled WGS sequence"/>
</dbReference>
<dbReference type="PANTHER" id="PTHR45138:SF9">
    <property type="entry name" value="DIGUANYLATE CYCLASE DGCM-RELATED"/>
    <property type="match status" value="1"/>
</dbReference>
<keyword evidence="6" id="KW-0812">Transmembrane</keyword>
<comment type="catalytic activity">
    <reaction evidence="5">
        <text>2 GTP = 3',3'-c-di-GMP + 2 diphosphate</text>
        <dbReference type="Rhea" id="RHEA:24898"/>
        <dbReference type="ChEBI" id="CHEBI:33019"/>
        <dbReference type="ChEBI" id="CHEBI:37565"/>
        <dbReference type="ChEBI" id="CHEBI:58805"/>
        <dbReference type="EC" id="2.7.7.65"/>
    </reaction>
</comment>
<dbReference type="NCBIfam" id="TIGR00254">
    <property type="entry name" value="GGDEF"/>
    <property type="match status" value="1"/>
</dbReference>
<organism evidence="8 9">
    <name type="scientific">Scandinavium lactucae</name>
    <dbReference type="NCBI Taxonomy" id="3095028"/>
    <lineage>
        <taxon>Bacteria</taxon>
        <taxon>Pseudomonadati</taxon>
        <taxon>Pseudomonadota</taxon>
        <taxon>Gammaproteobacteria</taxon>
        <taxon>Enterobacterales</taxon>
        <taxon>Enterobacteriaceae</taxon>
        <taxon>Scandinavium</taxon>
    </lineage>
</organism>
<dbReference type="Gene3D" id="3.30.70.270">
    <property type="match status" value="1"/>
</dbReference>
<comment type="caution">
    <text evidence="8">The sequence shown here is derived from an EMBL/GenBank/DDBJ whole genome shotgun (WGS) entry which is preliminary data.</text>
</comment>
<evidence type="ECO:0000259" key="7">
    <source>
        <dbReference type="PROSITE" id="PS50887"/>
    </source>
</evidence>
<evidence type="ECO:0000256" key="2">
    <source>
        <dbReference type="ARBA" id="ARBA00004665"/>
    </source>
</evidence>
<gene>
    <name evidence="8" type="ORF">SIL20_12030</name>
</gene>
<evidence type="ECO:0000256" key="1">
    <source>
        <dbReference type="ARBA" id="ARBA00001946"/>
    </source>
</evidence>
<feature type="domain" description="GGDEF" evidence="7">
    <location>
        <begin position="362"/>
        <end position="490"/>
    </location>
</feature>
<accession>A0AAJ2S0P7</accession>
<dbReference type="GO" id="GO:0052621">
    <property type="term" value="F:diguanylate cyclase activity"/>
    <property type="evidence" value="ECO:0007669"/>
    <property type="project" value="UniProtKB-EC"/>
</dbReference>
<reference evidence="8" key="1">
    <citation type="submission" date="2023-11" db="EMBL/GenBank/DDBJ databases">
        <title>Scandinavium wanjuensis sp. nov., isolated from lettuce South Korea.</title>
        <authorList>
            <person name="Park J."/>
            <person name="Park S."/>
            <person name="Oh K.K."/>
            <person name="Cho G.S."/>
            <person name="Franz C.M.A.P."/>
        </authorList>
    </citation>
    <scope>NUCLEOTIDE SEQUENCE</scope>
    <source>
        <strain evidence="8">V105_12</strain>
    </source>
</reference>
<dbReference type="InterPro" id="IPR050469">
    <property type="entry name" value="Diguanylate_Cyclase"/>
</dbReference>
<dbReference type="EC" id="2.7.7.65" evidence="3"/>
<dbReference type="SMART" id="SM00267">
    <property type="entry name" value="GGDEF"/>
    <property type="match status" value="1"/>
</dbReference>
<dbReference type="EMBL" id="JAWXRC010000025">
    <property type="protein sequence ID" value="MDX6032236.1"/>
    <property type="molecule type" value="Genomic_DNA"/>
</dbReference>
<comment type="cofactor">
    <cofactor evidence="1">
        <name>Mg(2+)</name>
        <dbReference type="ChEBI" id="CHEBI:18420"/>
    </cofactor>
</comment>
<dbReference type="PANTHER" id="PTHR45138">
    <property type="entry name" value="REGULATORY COMPONENTS OF SENSORY TRANSDUCTION SYSTEM"/>
    <property type="match status" value="1"/>
</dbReference>
<evidence type="ECO:0000256" key="3">
    <source>
        <dbReference type="ARBA" id="ARBA00012528"/>
    </source>
</evidence>
<keyword evidence="8" id="KW-0548">Nucleotidyltransferase</keyword>
<dbReference type="GO" id="GO:0005525">
    <property type="term" value="F:GTP binding"/>
    <property type="evidence" value="ECO:0007669"/>
    <property type="project" value="UniProtKB-KW"/>
</dbReference>
<proteinExistence type="predicted"/>
<evidence type="ECO:0000313" key="9">
    <source>
        <dbReference type="Proteomes" id="UP001282336"/>
    </source>
</evidence>
<dbReference type="InterPro" id="IPR029787">
    <property type="entry name" value="Nucleotide_cyclase"/>
</dbReference>
<keyword evidence="8" id="KW-0808">Transferase</keyword>
<dbReference type="RefSeq" id="WP_319628754.1">
    <property type="nucleotide sequence ID" value="NZ_JAWXRB010000030.1"/>
</dbReference>
<evidence type="ECO:0000256" key="4">
    <source>
        <dbReference type="ARBA" id="ARBA00023134"/>
    </source>
</evidence>